<organism evidence="1 2">
    <name type="scientific">Oopsacas minuta</name>
    <dbReference type="NCBI Taxonomy" id="111878"/>
    <lineage>
        <taxon>Eukaryota</taxon>
        <taxon>Metazoa</taxon>
        <taxon>Porifera</taxon>
        <taxon>Hexactinellida</taxon>
        <taxon>Hexasterophora</taxon>
        <taxon>Lyssacinosida</taxon>
        <taxon>Leucopsacidae</taxon>
        <taxon>Oopsacas</taxon>
    </lineage>
</organism>
<comment type="caution">
    <text evidence="1">The sequence shown here is derived from an EMBL/GenBank/DDBJ whole genome shotgun (WGS) entry which is preliminary data.</text>
</comment>
<dbReference type="GO" id="GO:0005761">
    <property type="term" value="C:mitochondrial ribosome"/>
    <property type="evidence" value="ECO:0007669"/>
    <property type="project" value="InterPro"/>
</dbReference>
<dbReference type="GO" id="GO:0005654">
    <property type="term" value="C:nucleoplasm"/>
    <property type="evidence" value="ECO:0007669"/>
    <property type="project" value="TreeGrafter"/>
</dbReference>
<dbReference type="GO" id="GO:0032543">
    <property type="term" value="P:mitochondrial translation"/>
    <property type="evidence" value="ECO:0007669"/>
    <property type="project" value="InterPro"/>
</dbReference>
<dbReference type="PANTHER" id="PTHR31278:SF2">
    <property type="entry name" value="SMALL RIBOSOMAL SUBUNIT PROTEIN MS37"/>
    <property type="match status" value="1"/>
</dbReference>
<dbReference type="Proteomes" id="UP001165289">
    <property type="component" value="Unassembled WGS sequence"/>
</dbReference>
<accession>A0AAV7JQ02</accession>
<keyword evidence="2" id="KW-1185">Reference proteome</keyword>
<reference evidence="1 2" key="1">
    <citation type="journal article" date="2023" name="BMC Biol.">
        <title>The compact genome of the sponge Oopsacas minuta (Hexactinellida) is lacking key metazoan core genes.</title>
        <authorList>
            <person name="Santini S."/>
            <person name="Schenkelaars Q."/>
            <person name="Jourda C."/>
            <person name="Duchesne M."/>
            <person name="Belahbib H."/>
            <person name="Rocher C."/>
            <person name="Selva M."/>
            <person name="Riesgo A."/>
            <person name="Vervoort M."/>
            <person name="Leys S.P."/>
            <person name="Kodjabachian L."/>
            <person name="Le Bivic A."/>
            <person name="Borchiellini C."/>
            <person name="Claverie J.M."/>
            <person name="Renard E."/>
        </authorList>
    </citation>
    <scope>NUCLEOTIDE SEQUENCE [LARGE SCALE GENOMIC DNA]</scope>
    <source>
        <strain evidence="1">SPO-2</strain>
    </source>
</reference>
<dbReference type="EMBL" id="JAKMXF010000310">
    <property type="protein sequence ID" value="KAI6650629.1"/>
    <property type="molecule type" value="Genomic_DNA"/>
</dbReference>
<protein>
    <submittedName>
        <fullName evidence="1">Uncharacterized protein</fullName>
    </submittedName>
</protein>
<evidence type="ECO:0000313" key="2">
    <source>
        <dbReference type="Proteomes" id="UP001165289"/>
    </source>
</evidence>
<dbReference type="GO" id="GO:0003723">
    <property type="term" value="F:RNA binding"/>
    <property type="evidence" value="ECO:0007669"/>
    <property type="project" value="TreeGrafter"/>
</dbReference>
<dbReference type="SUPFAM" id="SSF47072">
    <property type="entry name" value="Cysteine alpha-hairpin motif"/>
    <property type="match status" value="1"/>
</dbReference>
<gene>
    <name evidence="1" type="ORF">LOD99_7679</name>
</gene>
<proteinExistence type="predicted"/>
<name>A0AAV7JQ02_9METZ</name>
<sequence>MSWAKTLSSPYLAAINILQENLQQVNTLGTSQIVYFLEVPFGITNVRIEPKLIANTDIICRIKMLASPLLRAVHLPGTKKGPLKLKWRIARSREMQALPVCLTEMYSVMNCWEKAEYDDDLCKNEIVRFMHCVRIQTGNAIQKSKLKKKLDLDQEGTLSKPQINALFKHYMYPK</sequence>
<dbReference type="AlphaFoldDB" id="A0AAV7JQ02"/>
<dbReference type="PANTHER" id="PTHR31278">
    <property type="entry name" value="CHCHD1"/>
    <property type="match status" value="1"/>
</dbReference>
<dbReference type="InterPro" id="IPR009069">
    <property type="entry name" value="Cys_alpha_HP_mot_SF"/>
</dbReference>
<dbReference type="InterPro" id="IPR033620">
    <property type="entry name" value="Ribosomal_mS37_met"/>
</dbReference>
<evidence type="ECO:0000313" key="1">
    <source>
        <dbReference type="EMBL" id="KAI6650629.1"/>
    </source>
</evidence>